<keyword evidence="1" id="KW-1133">Transmembrane helix</keyword>
<dbReference type="EMBL" id="SACK01000002">
    <property type="protein sequence ID" value="RVU01376.1"/>
    <property type="molecule type" value="Genomic_DNA"/>
</dbReference>
<gene>
    <name evidence="2" type="ORF">EOD41_05270</name>
</gene>
<dbReference type="Proteomes" id="UP000282759">
    <property type="component" value="Unassembled WGS sequence"/>
</dbReference>
<feature type="transmembrane region" description="Helical" evidence="1">
    <location>
        <begin position="7"/>
        <end position="25"/>
    </location>
</feature>
<protein>
    <submittedName>
        <fullName evidence="2">Uncharacterized protein</fullName>
    </submittedName>
</protein>
<dbReference type="RefSeq" id="WP_127703751.1">
    <property type="nucleotide sequence ID" value="NZ_SACK01000002.1"/>
</dbReference>
<sequence length="67" mass="7741">MKALIKYLSLLLCSGLIIPFYYYHIPGKSSFDTDIKKTVRQYKSAKKRFSLIEDIGANLFPVIKKLN</sequence>
<proteinExistence type="predicted"/>
<reference evidence="2 3" key="1">
    <citation type="submission" date="2019-01" db="EMBL/GenBank/DDBJ databases">
        <authorList>
            <person name="Chen W.-M."/>
        </authorList>
    </citation>
    <scope>NUCLEOTIDE SEQUENCE [LARGE SCALE GENOMIC DNA]</scope>
    <source>
        <strain evidence="2 3">YBJ-36</strain>
    </source>
</reference>
<evidence type="ECO:0000313" key="3">
    <source>
        <dbReference type="Proteomes" id="UP000282759"/>
    </source>
</evidence>
<keyword evidence="1" id="KW-0472">Membrane</keyword>
<evidence type="ECO:0000256" key="1">
    <source>
        <dbReference type="SAM" id="Phobius"/>
    </source>
</evidence>
<accession>A0A3S2UMK1</accession>
<dbReference type="AlphaFoldDB" id="A0A3S2UMK1"/>
<keyword evidence="3" id="KW-1185">Reference proteome</keyword>
<comment type="caution">
    <text evidence="2">The sequence shown here is derived from an EMBL/GenBank/DDBJ whole genome shotgun (WGS) entry which is preliminary data.</text>
</comment>
<organism evidence="2 3">
    <name type="scientific">Mucilaginibacter limnophilus</name>
    <dbReference type="NCBI Taxonomy" id="1932778"/>
    <lineage>
        <taxon>Bacteria</taxon>
        <taxon>Pseudomonadati</taxon>
        <taxon>Bacteroidota</taxon>
        <taxon>Sphingobacteriia</taxon>
        <taxon>Sphingobacteriales</taxon>
        <taxon>Sphingobacteriaceae</taxon>
        <taxon>Mucilaginibacter</taxon>
    </lineage>
</organism>
<evidence type="ECO:0000313" key="2">
    <source>
        <dbReference type="EMBL" id="RVU01376.1"/>
    </source>
</evidence>
<dbReference type="OrthoDB" id="799864at2"/>
<name>A0A3S2UMK1_9SPHI</name>
<keyword evidence="1" id="KW-0812">Transmembrane</keyword>